<proteinExistence type="inferred from homology"/>
<dbReference type="NCBIfam" id="TIGR01078">
    <property type="entry name" value="arcA"/>
    <property type="match status" value="1"/>
</dbReference>
<dbReference type="Gene3D" id="1.10.3930.10">
    <property type="entry name" value="Arginine deiminase"/>
    <property type="match status" value="1"/>
</dbReference>
<dbReference type="EMBL" id="FO681348">
    <property type="protein sequence ID" value="CCV65980.1"/>
    <property type="molecule type" value="Genomic_DNA"/>
</dbReference>
<accession>U4KNU8</accession>
<dbReference type="SUPFAM" id="SSF55909">
    <property type="entry name" value="Pentein"/>
    <property type="match status" value="1"/>
</dbReference>
<evidence type="ECO:0000256" key="1">
    <source>
        <dbReference type="ARBA" id="ARBA00010206"/>
    </source>
</evidence>
<dbReference type="Gene3D" id="3.75.10.10">
    <property type="entry name" value="L-arginine/glycine Amidinotransferase, Chain A"/>
    <property type="match status" value="1"/>
</dbReference>
<dbReference type="Proteomes" id="UP000032737">
    <property type="component" value="Chromosome"/>
</dbReference>
<dbReference type="KEGG" id="abra:BN85309590"/>
<evidence type="ECO:0000313" key="6">
    <source>
        <dbReference type="Proteomes" id="UP000032737"/>
    </source>
</evidence>
<dbReference type="PIRSF" id="PIRSF006356">
    <property type="entry name" value="Arg_deiminase"/>
    <property type="match status" value="1"/>
</dbReference>
<sequence length="406" mass="46972">MISLNVTSEVGQLKKVLLHRPGLELEHLTPKWLNQLLFDDIPWLKRAQEEHDEFKKILEDHQVEVFYLEDLVSESLSNKQVKNQFIEQFIDEAGVINKQTKKKLRAYLSTLNTKEMVKETMSGIPKTKLEGVRLVSLKERIEDYPFITDPMPNLYFTRDPFSIIFDGVSINKMHRNVRERETIYGDYIFTYHPSFKDKKRFYERTEKPSIEGGDILVLSKKVVAIGISERTNPDAIELIAKSLFESSELEYVVAIDMPKKRAFMHLDTILTQVNTYQFLVHHDFLKKLNIYLIRRGSKKDHLVIEHKEETLKRVFSRLLKNAITMIPCGANDAIASDREQWNDGANTLAISPGVVIVYERNTITNKLLEQEGIKVIPMASSELSRGRGGPRCMSMPLERLDVGEYE</sequence>
<comment type="pathway">
    <text evidence="3">Amino-acid degradation; L-arginine degradation via ADI pathway; carbamoyl phosphate from L-arginine: step 1/2.</text>
</comment>
<dbReference type="RefSeq" id="WP_030004842.1">
    <property type="nucleotide sequence ID" value="NC_022549.1"/>
</dbReference>
<evidence type="ECO:0000256" key="4">
    <source>
        <dbReference type="PIRSR" id="PIRSR006356-1"/>
    </source>
</evidence>
<dbReference type="AlphaFoldDB" id="U4KNU8"/>
<comment type="catalytic activity">
    <reaction evidence="3">
        <text>L-arginine + H2O = L-citrulline + NH4(+)</text>
        <dbReference type="Rhea" id="RHEA:19597"/>
        <dbReference type="ChEBI" id="CHEBI:15377"/>
        <dbReference type="ChEBI" id="CHEBI:28938"/>
        <dbReference type="ChEBI" id="CHEBI:32682"/>
        <dbReference type="ChEBI" id="CHEBI:57743"/>
        <dbReference type="EC" id="3.5.3.6"/>
    </reaction>
</comment>
<dbReference type="PANTHER" id="PTHR47271">
    <property type="entry name" value="ARGININE DEIMINASE"/>
    <property type="match status" value="1"/>
</dbReference>
<dbReference type="InterPro" id="IPR003876">
    <property type="entry name" value="Arg_deiminase"/>
</dbReference>
<dbReference type="HOGENOM" id="CLU_052662_0_1_14"/>
<dbReference type="HAMAP" id="MF_00242">
    <property type="entry name" value="Arg_deiminase"/>
    <property type="match status" value="1"/>
</dbReference>
<gene>
    <name evidence="3 5" type="primary">arcA</name>
    <name evidence="5" type="ORF">BN85309590</name>
</gene>
<dbReference type="EC" id="3.5.3.6" evidence="3"/>
<evidence type="ECO:0000256" key="2">
    <source>
        <dbReference type="ARBA" id="ARBA00022801"/>
    </source>
</evidence>
<keyword evidence="2 3" id="KW-0378">Hydrolase</keyword>
<dbReference type="OrthoDB" id="9807502at2"/>
<comment type="subcellular location">
    <subcellularLocation>
        <location evidence="3">Cytoplasm</location>
    </subcellularLocation>
</comment>
<reference evidence="5 6" key="1">
    <citation type="journal article" date="2013" name="J. Mol. Microbiol. Biotechnol.">
        <title>Analysis of the Complete Genomes of Acholeplasma brassicae , A. palmae and A. laidlawii and Their Comparison to the Obligate Parasites from ' Candidatus Phytoplasma'.</title>
        <authorList>
            <person name="Kube M."/>
            <person name="Siewert C."/>
            <person name="Migdoll A.M."/>
            <person name="Duduk B."/>
            <person name="Holz S."/>
            <person name="Rabus R."/>
            <person name="Seemuller E."/>
            <person name="Mitrovic J."/>
            <person name="Muller I."/>
            <person name="Buttner C."/>
            <person name="Reinhardt R."/>
        </authorList>
    </citation>
    <scope>NUCLEOTIDE SEQUENCE [LARGE SCALE GENOMIC DNA]</scope>
    <source>
        <strain evidence="6">0502</strain>
    </source>
</reference>
<dbReference type="GO" id="GO:0005737">
    <property type="term" value="C:cytoplasm"/>
    <property type="evidence" value="ECO:0007669"/>
    <property type="project" value="UniProtKB-SubCell"/>
</dbReference>
<comment type="similarity">
    <text evidence="1 3">Belongs to the arginine deiminase family.</text>
</comment>
<dbReference type="GO" id="GO:0019546">
    <property type="term" value="P:L-arginine deiminase pathway"/>
    <property type="evidence" value="ECO:0007669"/>
    <property type="project" value="UniProtKB-UniRule"/>
</dbReference>
<dbReference type="GO" id="GO:0016990">
    <property type="term" value="F:arginine deiminase activity"/>
    <property type="evidence" value="ECO:0007669"/>
    <property type="project" value="UniProtKB-UniRule"/>
</dbReference>
<keyword evidence="3" id="KW-0963">Cytoplasm</keyword>
<evidence type="ECO:0000313" key="5">
    <source>
        <dbReference type="EMBL" id="CCV65980.1"/>
    </source>
</evidence>
<evidence type="ECO:0000256" key="3">
    <source>
        <dbReference type="HAMAP-Rule" id="MF_00242"/>
    </source>
</evidence>
<organism evidence="5 6">
    <name type="scientific">Acholeplasma brassicae</name>
    <dbReference type="NCBI Taxonomy" id="61635"/>
    <lineage>
        <taxon>Bacteria</taxon>
        <taxon>Bacillati</taxon>
        <taxon>Mycoplasmatota</taxon>
        <taxon>Mollicutes</taxon>
        <taxon>Acholeplasmatales</taxon>
        <taxon>Acholeplasmataceae</taxon>
        <taxon>Acholeplasma</taxon>
    </lineage>
</organism>
<dbReference type="NCBIfam" id="NF002381">
    <property type="entry name" value="PRK01388.1"/>
    <property type="match status" value="1"/>
</dbReference>
<name>U4KNU8_9MOLU</name>
<dbReference type="UniPathway" id="UPA00254">
    <property type="reaction ID" value="UER00364"/>
</dbReference>
<keyword evidence="6" id="KW-1185">Reference proteome</keyword>
<protein>
    <recommendedName>
        <fullName evidence="3">Arginine deiminase</fullName>
        <shortName evidence="3">ADI</shortName>
        <ecNumber evidence="3">3.5.3.6</ecNumber>
    </recommendedName>
    <alternativeName>
        <fullName evidence="3">Arginine dihydrolase</fullName>
        <shortName evidence="3">AD</shortName>
    </alternativeName>
</protein>
<dbReference type="PANTHER" id="PTHR47271:SF2">
    <property type="entry name" value="ARGININE DEIMINASE"/>
    <property type="match status" value="1"/>
</dbReference>
<feature type="active site" description="Amidino-cysteine intermediate" evidence="3 4">
    <location>
        <position position="392"/>
    </location>
</feature>
<dbReference type="PRINTS" id="PR01466">
    <property type="entry name" value="ARGDEIMINASE"/>
</dbReference>
<dbReference type="Pfam" id="PF02274">
    <property type="entry name" value="ADI"/>
    <property type="match status" value="1"/>
</dbReference>
<keyword evidence="3" id="KW-0056">Arginine metabolism</keyword>